<keyword evidence="2" id="KW-1185">Reference proteome</keyword>
<name>A0ABR9K2M5_9ACTN</name>
<protein>
    <submittedName>
        <fullName evidence="1">Uncharacterized protein</fullName>
    </submittedName>
</protein>
<dbReference type="Proteomes" id="UP000627838">
    <property type="component" value="Unassembled WGS sequence"/>
</dbReference>
<dbReference type="EMBL" id="JADBDZ010000001">
    <property type="protein sequence ID" value="MBE1537072.1"/>
    <property type="molecule type" value="Genomic_DNA"/>
</dbReference>
<evidence type="ECO:0000313" key="1">
    <source>
        <dbReference type="EMBL" id="MBE1537072.1"/>
    </source>
</evidence>
<gene>
    <name evidence="1" type="ORF">H4W34_006905</name>
</gene>
<dbReference type="RefSeq" id="WP_192763004.1">
    <property type="nucleotide sequence ID" value="NZ_JADBDZ010000001.1"/>
</dbReference>
<organism evidence="1 2">
    <name type="scientific">Actinomadura algeriensis</name>
    <dbReference type="NCBI Taxonomy" id="1679523"/>
    <lineage>
        <taxon>Bacteria</taxon>
        <taxon>Bacillati</taxon>
        <taxon>Actinomycetota</taxon>
        <taxon>Actinomycetes</taxon>
        <taxon>Streptosporangiales</taxon>
        <taxon>Thermomonosporaceae</taxon>
        <taxon>Actinomadura</taxon>
    </lineage>
</organism>
<sequence>MTDRAIPEQCLTALAAHLSARRLKVELTACGLRVDNPEVPGCCPEASPATVTLTCRTRLDDESRLWFFGPSHEPVAEAEQSMNAVTWVLGRLALREECQDTKAASR</sequence>
<accession>A0ABR9K2M5</accession>
<evidence type="ECO:0000313" key="2">
    <source>
        <dbReference type="Proteomes" id="UP000627838"/>
    </source>
</evidence>
<comment type="caution">
    <text evidence="1">The sequence shown here is derived from an EMBL/GenBank/DDBJ whole genome shotgun (WGS) entry which is preliminary data.</text>
</comment>
<proteinExistence type="predicted"/>
<reference evidence="1 2" key="1">
    <citation type="submission" date="2020-10" db="EMBL/GenBank/DDBJ databases">
        <title>Sequencing the genomes of 1000 actinobacteria strains.</title>
        <authorList>
            <person name="Klenk H.-P."/>
        </authorList>
    </citation>
    <scope>NUCLEOTIDE SEQUENCE [LARGE SCALE GENOMIC DNA]</scope>
    <source>
        <strain evidence="1 2">DSM 46744</strain>
    </source>
</reference>